<evidence type="ECO:0000256" key="6">
    <source>
        <dbReference type="ARBA" id="ARBA00022833"/>
    </source>
</evidence>
<evidence type="ECO:0000256" key="5">
    <source>
        <dbReference type="ARBA" id="ARBA00022785"/>
    </source>
</evidence>
<dbReference type="SUPFAM" id="SSF52402">
    <property type="entry name" value="Adenine nucleotide alpha hydrolases-like"/>
    <property type="match status" value="1"/>
</dbReference>
<dbReference type="InterPro" id="IPR014729">
    <property type="entry name" value="Rossmann-like_a/b/a_fold"/>
</dbReference>
<dbReference type="PIRSF" id="PIRSF006293">
    <property type="entry name" value="ExsB"/>
    <property type="match status" value="1"/>
</dbReference>
<feature type="binding site" evidence="11">
    <location>
        <begin position="12"/>
        <end position="22"/>
    </location>
    <ligand>
        <name>ATP</name>
        <dbReference type="ChEBI" id="CHEBI:30616"/>
    </ligand>
</feature>
<feature type="binding site" evidence="11">
    <location>
        <position position="200"/>
    </location>
    <ligand>
        <name>Zn(2+)</name>
        <dbReference type="ChEBI" id="CHEBI:29105"/>
    </ligand>
</feature>
<keyword evidence="13" id="KW-1185">Reference proteome</keyword>
<dbReference type="CDD" id="cd01995">
    <property type="entry name" value="QueC-like"/>
    <property type="match status" value="1"/>
</dbReference>
<dbReference type="EMBL" id="BRXS01000001">
    <property type="protein sequence ID" value="GLC24326.1"/>
    <property type="molecule type" value="Genomic_DNA"/>
</dbReference>
<accession>A0AA37V5M7</accession>
<name>A0AA37V5M7_9BACT</name>
<keyword evidence="2 11" id="KW-0436">Ligase</keyword>
<dbReference type="GO" id="GO:0008616">
    <property type="term" value="P:tRNA queuosine(34) biosynthetic process"/>
    <property type="evidence" value="ECO:0007669"/>
    <property type="project" value="UniProtKB-UniRule"/>
</dbReference>
<keyword evidence="3 11" id="KW-0479">Metal-binding</keyword>
<comment type="pathway">
    <text evidence="1 11">Purine metabolism; 7-cyano-7-deazaguanine biosynthesis.</text>
</comment>
<comment type="catalytic activity">
    <reaction evidence="10 11">
        <text>7-carboxy-7-carbaguanine + NH4(+) + 2 ATP = 7-cyano-7-carbaguanine + 2 AMP + 2 diphosphate + 2 H(+)</text>
        <dbReference type="Rhea" id="RHEA:27982"/>
        <dbReference type="ChEBI" id="CHEBI:15378"/>
        <dbReference type="ChEBI" id="CHEBI:28938"/>
        <dbReference type="ChEBI" id="CHEBI:30616"/>
        <dbReference type="ChEBI" id="CHEBI:33019"/>
        <dbReference type="ChEBI" id="CHEBI:45075"/>
        <dbReference type="ChEBI" id="CHEBI:61036"/>
        <dbReference type="ChEBI" id="CHEBI:456215"/>
        <dbReference type="EC" id="6.3.4.20"/>
    </reaction>
</comment>
<comment type="function">
    <text evidence="11">Catalyzes the ATP-dependent conversion of 7-carboxy-7-deazaguanine (CDG) to 7-cyano-7-deazaguanine (preQ(0)).</text>
</comment>
<evidence type="ECO:0000256" key="11">
    <source>
        <dbReference type="HAMAP-Rule" id="MF_01633"/>
    </source>
</evidence>
<dbReference type="PANTHER" id="PTHR42914">
    <property type="entry name" value="7-CYANO-7-DEAZAGUANINE SYNTHASE"/>
    <property type="match status" value="1"/>
</dbReference>
<dbReference type="InterPro" id="IPR018317">
    <property type="entry name" value="QueC"/>
</dbReference>
<dbReference type="HAMAP" id="MF_01633">
    <property type="entry name" value="QueC"/>
    <property type="match status" value="1"/>
</dbReference>
<dbReference type="Pfam" id="PF06508">
    <property type="entry name" value="QueC"/>
    <property type="match status" value="1"/>
</dbReference>
<keyword evidence="4 11" id="KW-0547">Nucleotide-binding</keyword>
<proteinExistence type="inferred from homology"/>
<comment type="similarity">
    <text evidence="8 11">Belongs to the QueC family.</text>
</comment>
<dbReference type="RefSeq" id="WP_284348777.1">
    <property type="nucleotide sequence ID" value="NZ_BRXS01000001.1"/>
</dbReference>
<dbReference type="NCBIfam" id="TIGR00364">
    <property type="entry name" value="7-cyano-7-deazaguanine synthase QueC"/>
    <property type="match status" value="1"/>
</dbReference>
<comment type="cofactor">
    <cofactor evidence="11">
        <name>Zn(2+)</name>
        <dbReference type="ChEBI" id="CHEBI:29105"/>
    </cofactor>
    <text evidence="11">Binds 1 zinc ion per subunit.</text>
</comment>
<evidence type="ECO:0000256" key="7">
    <source>
        <dbReference type="ARBA" id="ARBA00022840"/>
    </source>
</evidence>
<organism evidence="12 13">
    <name type="scientific">Roseisolibacter agri</name>
    <dbReference type="NCBI Taxonomy" id="2014610"/>
    <lineage>
        <taxon>Bacteria</taxon>
        <taxon>Pseudomonadati</taxon>
        <taxon>Gemmatimonadota</taxon>
        <taxon>Gemmatimonadia</taxon>
        <taxon>Gemmatimonadales</taxon>
        <taxon>Gemmatimonadaceae</taxon>
        <taxon>Roseisolibacter</taxon>
    </lineage>
</organism>
<dbReference type="EC" id="6.3.4.20" evidence="9 11"/>
<feature type="binding site" evidence="11">
    <location>
        <position position="213"/>
    </location>
    <ligand>
        <name>Zn(2+)</name>
        <dbReference type="ChEBI" id="CHEBI:29105"/>
    </ligand>
</feature>
<reference evidence="12" key="1">
    <citation type="submission" date="2022-08" db="EMBL/GenBank/DDBJ databases">
        <title>Draft genome sequencing of Roseisolibacter agri AW1220.</title>
        <authorList>
            <person name="Tobiishi Y."/>
            <person name="Tonouchi A."/>
        </authorList>
    </citation>
    <scope>NUCLEOTIDE SEQUENCE</scope>
    <source>
        <strain evidence="12">AW1220</strain>
    </source>
</reference>
<dbReference type="PANTHER" id="PTHR42914:SF1">
    <property type="entry name" value="7-CYANO-7-DEAZAGUANINE SYNTHASE"/>
    <property type="match status" value="1"/>
</dbReference>
<dbReference type="GO" id="GO:0005524">
    <property type="term" value="F:ATP binding"/>
    <property type="evidence" value="ECO:0007669"/>
    <property type="project" value="UniProtKB-UniRule"/>
</dbReference>
<keyword evidence="6 11" id="KW-0862">Zinc</keyword>
<evidence type="ECO:0000256" key="4">
    <source>
        <dbReference type="ARBA" id="ARBA00022741"/>
    </source>
</evidence>
<dbReference type="Proteomes" id="UP001161325">
    <property type="component" value="Unassembled WGS sequence"/>
</dbReference>
<sequence length="244" mass="25690">MPDAAPAAVVLLSGGLDSTTCLAIARREGFAVHALSFRYGQRHAHEVEAARRIAARHGVARHVVVDIDLRVFGGSALTADIDVPKDRPVAAMAGEGVPITYVPARNTIFLSYALALAETTGARDIFLGVNALDYSGYPDCRPEYVRAFERMANLATRAGVEAPADAPAIRLRTPLLELTKAEIVRLGLSLGVDYGETTSCYDPAPDGTACGHCDACALRLKGFAEAGAEDPVAYVDRPAAGARG</sequence>
<gene>
    <name evidence="11 12" type="primary">queC</name>
    <name evidence="12" type="ORF">rosag_08390</name>
</gene>
<evidence type="ECO:0000256" key="9">
    <source>
        <dbReference type="ARBA" id="ARBA00039149"/>
    </source>
</evidence>
<evidence type="ECO:0000256" key="8">
    <source>
        <dbReference type="ARBA" id="ARBA00037993"/>
    </source>
</evidence>
<dbReference type="Gene3D" id="3.40.50.620">
    <property type="entry name" value="HUPs"/>
    <property type="match status" value="1"/>
</dbReference>
<protein>
    <recommendedName>
        <fullName evidence="9 11">7-cyano-7-deazaguanine synthase</fullName>
        <ecNumber evidence="9 11">6.3.4.20</ecNumber>
    </recommendedName>
    <alternativeName>
        <fullName evidence="11">7-cyano-7-carbaguanine synthase</fullName>
    </alternativeName>
    <alternativeName>
        <fullName evidence="11">PreQ(0) synthase</fullName>
    </alternativeName>
    <alternativeName>
        <fullName evidence="11">Queuosine biosynthesis protein QueC</fullName>
    </alternativeName>
</protein>
<dbReference type="AlphaFoldDB" id="A0AA37V5M7"/>
<evidence type="ECO:0000256" key="1">
    <source>
        <dbReference type="ARBA" id="ARBA00005061"/>
    </source>
</evidence>
<feature type="binding site" evidence="11">
    <location>
        <position position="216"/>
    </location>
    <ligand>
        <name>Zn(2+)</name>
        <dbReference type="ChEBI" id="CHEBI:29105"/>
    </ligand>
</feature>
<comment type="caution">
    <text evidence="12">The sequence shown here is derived from an EMBL/GenBank/DDBJ whole genome shotgun (WGS) entry which is preliminary data.</text>
</comment>
<evidence type="ECO:0000313" key="13">
    <source>
        <dbReference type="Proteomes" id="UP001161325"/>
    </source>
</evidence>
<keyword evidence="5 11" id="KW-0671">Queuosine biosynthesis</keyword>
<evidence type="ECO:0000256" key="3">
    <source>
        <dbReference type="ARBA" id="ARBA00022723"/>
    </source>
</evidence>
<evidence type="ECO:0000256" key="2">
    <source>
        <dbReference type="ARBA" id="ARBA00022598"/>
    </source>
</evidence>
<feature type="binding site" evidence="11">
    <location>
        <position position="210"/>
    </location>
    <ligand>
        <name>Zn(2+)</name>
        <dbReference type="ChEBI" id="CHEBI:29105"/>
    </ligand>
</feature>
<evidence type="ECO:0000256" key="10">
    <source>
        <dbReference type="ARBA" id="ARBA00047890"/>
    </source>
</evidence>
<dbReference type="GO" id="GO:0008270">
    <property type="term" value="F:zinc ion binding"/>
    <property type="evidence" value="ECO:0007669"/>
    <property type="project" value="UniProtKB-UniRule"/>
</dbReference>
<dbReference type="GO" id="GO:0016879">
    <property type="term" value="F:ligase activity, forming carbon-nitrogen bonds"/>
    <property type="evidence" value="ECO:0007669"/>
    <property type="project" value="UniProtKB-UniRule"/>
</dbReference>
<evidence type="ECO:0000313" key="12">
    <source>
        <dbReference type="EMBL" id="GLC24326.1"/>
    </source>
</evidence>
<keyword evidence="7 11" id="KW-0067">ATP-binding</keyword>